<keyword evidence="3" id="KW-1185">Reference proteome</keyword>
<name>A0ABC9YW44_9NOCA</name>
<comment type="caution">
    <text evidence="2">The sequence shown here is derived from an EMBL/GenBank/DDBJ whole genome shotgun (WGS) entry which is preliminary data.</text>
</comment>
<evidence type="ECO:0000256" key="1">
    <source>
        <dbReference type="SAM" id="MobiDB-lite"/>
    </source>
</evidence>
<reference evidence="3" key="1">
    <citation type="submission" date="2015-07" db="EMBL/GenBank/DDBJ databases">
        <title>Nocardia seriolae U-1 whole genome shotgun sequence.</title>
        <authorList>
            <person name="Imajoh M."/>
            <person name="Fukumoto Y."/>
            <person name="Sukeda M."/>
            <person name="Yamane J."/>
            <person name="Yamasaki K."/>
            <person name="Shimizu M."/>
            <person name="Ohnishi K."/>
            <person name="Oshima S."/>
        </authorList>
    </citation>
    <scope>NUCLEOTIDE SEQUENCE [LARGE SCALE GENOMIC DNA]</scope>
    <source>
        <strain evidence="3">U-1</strain>
    </source>
</reference>
<organism evidence="2 3">
    <name type="scientific">Nocardia seriolae</name>
    <dbReference type="NCBI Taxonomy" id="37332"/>
    <lineage>
        <taxon>Bacteria</taxon>
        <taxon>Bacillati</taxon>
        <taxon>Actinomycetota</taxon>
        <taxon>Actinomycetes</taxon>
        <taxon>Mycobacteriales</taxon>
        <taxon>Nocardiaceae</taxon>
        <taxon>Nocardia</taxon>
    </lineage>
</organism>
<dbReference type="Proteomes" id="UP000037179">
    <property type="component" value="Unassembled WGS sequence"/>
</dbReference>
<sequence>MIGGGTGSAAGAGTTNDDRQDGWTWQQDCHTDYYTHTQYCY</sequence>
<evidence type="ECO:0000313" key="3">
    <source>
        <dbReference type="Proteomes" id="UP000037179"/>
    </source>
</evidence>
<feature type="region of interest" description="Disordered" evidence="1">
    <location>
        <begin position="1"/>
        <end position="24"/>
    </location>
</feature>
<accession>A0ABC9YW44</accession>
<dbReference type="AlphaFoldDB" id="A0ABC9YW44"/>
<evidence type="ECO:0000313" key="2">
    <source>
        <dbReference type="EMBL" id="GAP29246.1"/>
    </source>
</evidence>
<proteinExistence type="predicted"/>
<gene>
    <name evidence="2" type="ORF">NSK11_contig00052-0018</name>
</gene>
<protein>
    <submittedName>
        <fullName evidence="2">Uncharacterized protein</fullName>
    </submittedName>
</protein>
<feature type="compositionally biased region" description="Gly residues" evidence="1">
    <location>
        <begin position="1"/>
        <end position="10"/>
    </location>
</feature>
<dbReference type="EMBL" id="BBYQ01000052">
    <property type="protein sequence ID" value="GAP29246.1"/>
    <property type="molecule type" value="Genomic_DNA"/>
</dbReference>
<reference evidence="2 3" key="2">
    <citation type="journal article" date="2016" name="Genome Announc.">
        <title>Draft Genome Sequence of Erythromycin- and Oxytetracycline-Sensitive Nocardia seriolae Strain U-1 (NBRC 110359).</title>
        <authorList>
            <person name="Imajoh M."/>
            <person name="Sukeda M."/>
            <person name="Shimizu M."/>
            <person name="Yamane J."/>
            <person name="Ohnishi K."/>
            <person name="Oshima S."/>
        </authorList>
    </citation>
    <scope>NUCLEOTIDE SEQUENCE [LARGE SCALE GENOMIC DNA]</scope>
    <source>
        <strain evidence="2 3">U-1</strain>
    </source>
</reference>